<proteinExistence type="predicted"/>
<comment type="caution">
    <text evidence="1">The sequence shown here is derived from an EMBL/GenBank/DDBJ whole genome shotgun (WGS) entry which is preliminary data.</text>
</comment>
<reference evidence="1" key="1">
    <citation type="journal article" date="2022" name="bioRxiv">
        <title>Sequencing and chromosome-scale assembly of the giantPleurodeles waltlgenome.</title>
        <authorList>
            <person name="Brown T."/>
            <person name="Elewa A."/>
            <person name="Iarovenko S."/>
            <person name="Subramanian E."/>
            <person name="Araus A.J."/>
            <person name="Petzold A."/>
            <person name="Susuki M."/>
            <person name="Suzuki K.-i.T."/>
            <person name="Hayashi T."/>
            <person name="Toyoda A."/>
            <person name="Oliveira C."/>
            <person name="Osipova E."/>
            <person name="Leigh N.D."/>
            <person name="Simon A."/>
            <person name="Yun M.H."/>
        </authorList>
    </citation>
    <scope>NUCLEOTIDE SEQUENCE</scope>
    <source>
        <strain evidence="1">20211129_DDA</strain>
        <tissue evidence="1">Liver</tissue>
    </source>
</reference>
<dbReference type="AlphaFoldDB" id="A0AAV7NS73"/>
<evidence type="ECO:0000313" key="2">
    <source>
        <dbReference type="Proteomes" id="UP001066276"/>
    </source>
</evidence>
<accession>A0AAV7NS73</accession>
<gene>
    <name evidence="1" type="ORF">NDU88_007113</name>
</gene>
<feature type="non-terminal residue" evidence="1">
    <location>
        <position position="71"/>
    </location>
</feature>
<evidence type="ECO:0000313" key="1">
    <source>
        <dbReference type="EMBL" id="KAJ1118926.1"/>
    </source>
</evidence>
<dbReference type="Gene3D" id="3.10.10.10">
    <property type="entry name" value="HIV Type 1 Reverse Transcriptase, subunit A, domain 1"/>
    <property type="match status" value="1"/>
</dbReference>
<name>A0AAV7NS73_PLEWA</name>
<dbReference type="InterPro" id="IPR043502">
    <property type="entry name" value="DNA/RNA_pol_sf"/>
</dbReference>
<keyword evidence="2" id="KW-1185">Reference proteome</keyword>
<sequence length="71" mass="8042">EIDKFEHVRKPKQNAIPIAHNVRSIPLSIRDDLNQLLDKLVQEGVITTTDSSQFVSPIVLVRKKNGDICFC</sequence>
<protein>
    <submittedName>
        <fullName evidence="1">Uncharacterized protein</fullName>
    </submittedName>
</protein>
<dbReference type="Proteomes" id="UP001066276">
    <property type="component" value="Chromosome 8"/>
</dbReference>
<dbReference type="EMBL" id="JANPWB010000012">
    <property type="protein sequence ID" value="KAJ1118926.1"/>
    <property type="molecule type" value="Genomic_DNA"/>
</dbReference>
<feature type="non-terminal residue" evidence="1">
    <location>
        <position position="1"/>
    </location>
</feature>
<organism evidence="1 2">
    <name type="scientific">Pleurodeles waltl</name>
    <name type="common">Iberian ribbed newt</name>
    <dbReference type="NCBI Taxonomy" id="8319"/>
    <lineage>
        <taxon>Eukaryota</taxon>
        <taxon>Metazoa</taxon>
        <taxon>Chordata</taxon>
        <taxon>Craniata</taxon>
        <taxon>Vertebrata</taxon>
        <taxon>Euteleostomi</taxon>
        <taxon>Amphibia</taxon>
        <taxon>Batrachia</taxon>
        <taxon>Caudata</taxon>
        <taxon>Salamandroidea</taxon>
        <taxon>Salamandridae</taxon>
        <taxon>Pleurodelinae</taxon>
        <taxon>Pleurodeles</taxon>
    </lineage>
</organism>
<dbReference type="SUPFAM" id="SSF56672">
    <property type="entry name" value="DNA/RNA polymerases"/>
    <property type="match status" value="1"/>
</dbReference>